<dbReference type="InterPro" id="IPR050482">
    <property type="entry name" value="Sensor_HK_TwoCompSys"/>
</dbReference>
<feature type="transmembrane region" description="Helical" evidence="10">
    <location>
        <begin position="105"/>
        <end position="122"/>
    </location>
</feature>
<keyword evidence="10" id="KW-0472">Membrane</keyword>
<keyword evidence="3" id="KW-0597">Phosphoprotein</keyword>
<reference evidence="12 13" key="1">
    <citation type="journal article" date="2011" name="J. Bacteriol.">
        <title>Complete genome of the cellulolytic ruminal bacterium Ruminococcus albus 7.</title>
        <authorList>
            <person name="Suen G."/>
            <person name="Stevenson D.M."/>
            <person name="Bruce D.C."/>
            <person name="Chertkov O."/>
            <person name="Copeland A."/>
            <person name="Cheng J.F."/>
            <person name="Detter C."/>
            <person name="Detter J.C."/>
            <person name="Goodwin L.A."/>
            <person name="Han C.S."/>
            <person name="Hauser L.J."/>
            <person name="Ivanova N.N."/>
            <person name="Kyrpides N.C."/>
            <person name="Land M.L."/>
            <person name="Lapidus A."/>
            <person name="Lucas S."/>
            <person name="Ovchinnikova G."/>
            <person name="Pitluck S."/>
            <person name="Tapia R."/>
            <person name="Woyke T."/>
            <person name="Boyum J."/>
            <person name="Mead D."/>
            <person name="Weimer P.J."/>
        </authorList>
    </citation>
    <scope>NUCLEOTIDE SEQUENCE [LARGE SCALE GENOMIC DNA]</scope>
    <source>
        <strain evidence="13">ATCC 27210 / DSM 20455 / JCM 14654 / NCDO 2250 / 7</strain>
    </source>
</reference>
<organism evidence="12 13">
    <name type="scientific">Ruminococcus albus (strain ATCC 27210 / DSM 20455 / JCM 14654 / NCDO 2250 / 7)</name>
    <dbReference type="NCBI Taxonomy" id="697329"/>
    <lineage>
        <taxon>Bacteria</taxon>
        <taxon>Bacillati</taxon>
        <taxon>Bacillota</taxon>
        <taxon>Clostridia</taxon>
        <taxon>Eubacteriales</taxon>
        <taxon>Oscillospiraceae</taxon>
        <taxon>Ruminococcus</taxon>
    </lineage>
</organism>
<dbReference type="STRING" id="697329.Rumal_0809"/>
<keyword evidence="4" id="KW-0808">Transferase</keyword>
<dbReference type="RefSeq" id="WP_013497523.1">
    <property type="nucleotide sequence ID" value="NC_014833.1"/>
</dbReference>
<dbReference type="eggNOG" id="COG4585">
    <property type="taxonomic scope" value="Bacteria"/>
</dbReference>
<dbReference type="EMBL" id="CP002403">
    <property type="protein sequence ID" value="ADU21341.1"/>
    <property type="molecule type" value="Genomic_DNA"/>
</dbReference>
<evidence type="ECO:0000313" key="13">
    <source>
        <dbReference type="Proteomes" id="UP000006919"/>
    </source>
</evidence>
<dbReference type="PANTHER" id="PTHR24421:SF10">
    <property type="entry name" value="NITRATE_NITRITE SENSOR PROTEIN NARQ"/>
    <property type="match status" value="1"/>
</dbReference>
<keyword evidence="10" id="KW-0812">Transmembrane</keyword>
<evidence type="ECO:0000256" key="7">
    <source>
        <dbReference type="ARBA" id="ARBA00022840"/>
    </source>
</evidence>
<dbReference type="GO" id="GO:0000155">
    <property type="term" value="F:phosphorelay sensor kinase activity"/>
    <property type="evidence" value="ECO:0007669"/>
    <property type="project" value="InterPro"/>
</dbReference>
<evidence type="ECO:0000256" key="10">
    <source>
        <dbReference type="SAM" id="Phobius"/>
    </source>
</evidence>
<keyword evidence="8" id="KW-0902">Two-component regulatory system</keyword>
<gene>
    <name evidence="12" type="ordered locus">Rumal_0809</name>
</gene>
<dbReference type="GO" id="GO:0016020">
    <property type="term" value="C:membrane"/>
    <property type="evidence" value="ECO:0007669"/>
    <property type="project" value="InterPro"/>
</dbReference>
<dbReference type="GO" id="GO:0046983">
    <property type="term" value="F:protein dimerization activity"/>
    <property type="evidence" value="ECO:0007669"/>
    <property type="project" value="InterPro"/>
</dbReference>
<evidence type="ECO:0000313" key="12">
    <source>
        <dbReference type="EMBL" id="ADU21341.1"/>
    </source>
</evidence>
<dbReference type="HOGENOM" id="CLU_000445_20_3_9"/>
<evidence type="ECO:0000259" key="11">
    <source>
        <dbReference type="Pfam" id="PF07730"/>
    </source>
</evidence>
<proteinExistence type="predicted"/>
<dbReference type="KEGG" id="ral:Rumal_0809"/>
<dbReference type="GO" id="GO:0005524">
    <property type="term" value="F:ATP binding"/>
    <property type="evidence" value="ECO:0007669"/>
    <property type="project" value="UniProtKB-KW"/>
</dbReference>
<dbReference type="AlphaFoldDB" id="E6UIN9"/>
<keyword evidence="10" id="KW-1133">Transmembrane helix</keyword>
<comment type="catalytic activity">
    <reaction evidence="1">
        <text>ATP + protein L-histidine = ADP + protein N-phospho-L-histidine.</text>
        <dbReference type="EC" id="2.7.13.3"/>
    </reaction>
</comment>
<feature type="domain" description="Signal transduction histidine kinase subgroup 3 dimerisation and phosphoacceptor" evidence="11">
    <location>
        <begin position="168"/>
        <end position="230"/>
    </location>
</feature>
<keyword evidence="7" id="KW-0067">ATP-binding</keyword>
<keyword evidence="5" id="KW-0547">Nucleotide-binding</keyword>
<feature type="coiled-coil region" evidence="9">
    <location>
        <begin position="122"/>
        <end position="156"/>
    </location>
</feature>
<evidence type="ECO:0000256" key="9">
    <source>
        <dbReference type="SAM" id="Coils"/>
    </source>
</evidence>
<evidence type="ECO:0000256" key="5">
    <source>
        <dbReference type="ARBA" id="ARBA00022741"/>
    </source>
</evidence>
<dbReference type="CDD" id="cd16917">
    <property type="entry name" value="HATPase_UhpB-NarQ-NarX-like"/>
    <property type="match status" value="1"/>
</dbReference>
<evidence type="ECO:0000256" key="2">
    <source>
        <dbReference type="ARBA" id="ARBA00012438"/>
    </source>
</evidence>
<evidence type="ECO:0000256" key="8">
    <source>
        <dbReference type="ARBA" id="ARBA00023012"/>
    </source>
</evidence>
<dbReference type="OrthoDB" id="9781904at2"/>
<keyword evidence="6 12" id="KW-0418">Kinase</keyword>
<evidence type="ECO:0000256" key="1">
    <source>
        <dbReference type="ARBA" id="ARBA00000085"/>
    </source>
</evidence>
<dbReference type="Gene3D" id="1.20.5.1930">
    <property type="match status" value="1"/>
</dbReference>
<dbReference type="PANTHER" id="PTHR24421">
    <property type="entry name" value="NITRATE/NITRITE SENSOR PROTEIN NARX-RELATED"/>
    <property type="match status" value="1"/>
</dbReference>
<dbReference type="SUPFAM" id="SSF55874">
    <property type="entry name" value="ATPase domain of HSP90 chaperone/DNA topoisomerase II/histidine kinase"/>
    <property type="match status" value="1"/>
</dbReference>
<protein>
    <recommendedName>
        <fullName evidence="2">histidine kinase</fullName>
        <ecNumber evidence="2">2.7.13.3</ecNumber>
    </recommendedName>
</protein>
<sequence length="358" mass="39628" precursor="true">MSRLIDKSVILLLCLLALGLSGNIAAPVAALLIATAGSSLVQLFSGTKKAVAVILIFTAMCGFIPSVFCTVPLMLYDALYEKKWWAVLPASLVLTSSASLTPYQYMITAAGILIAVIIYRRISGFEQNLQKVTELRDKVKEQNVLLSERNKRLTEAQDNEIRMATISERNRIAREIHDNVGHMLTRSLLQAGALMIVNKDENMKEPLSSLKDTLDSAMTSIRESVHGLHDESVDLKKILDDCLSSANDKFRTDLDFDVQNDIPGKLKFCFAGIVKEGVSNALKHSNGDRLHVILREHPAFYQLLIEDNGSCGKIKESGIGLRNMEDRAASVNGNISFTPSDKGFRIFMSVPKDDRKER</sequence>
<name>E6UIN9_RUMA7</name>
<feature type="transmembrane region" description="Helical" evidence="10">
    <location>
        <begin position="54"/>
        <end position="76"/>
    </location>
</feature>
<dbReference type="Pfam" id="PF07730">
    <property type="entry name" value="HisKA_3"/>
    <property type="match status" value="1"/>
</dbReference>
<dbReference type="InterPro" id="IPR036890">
    <property type="entry name" value="HATPase_C_sf"/>
</dbReference>
<evidence type="ECO:0000256" key="3">
    <source>
        <dbReference type="ARBA" id="ARBA00022553"/>
    </source>
</evidence>
<keyword evidence="9" id="KW-0175">Coiled coil</keyword>
<dbReference type="Proteomes" id="UP000006919">
    <property type="component" value="Chromosome"/>
</dbReference>
<evidence type="ECO:0000256" key="6">
    <source>
        <dbReference type="ARBA" id="ARBA00022777"/>
    </source>
</evidence>
<dbReference type="Gene3D" id="3.30.565.10">
    <property type="entry name" value="Histidine kinase-like ATPase, C-terminal domain"/>
    <property type="match status" value="1"/>
</dbReference>
<dbReference type="InterPro" id="IPR011712">
    <property type="entry name" value="Sig_transdc_His_kin_sub3_dim/P"/>
</dbReference>
<dbReference type="EC" id="2.7.13.3" evidence="2"/>
<evidence type="ECO:0000256" key="4">
    <source>
        <dbReference type="ARBA" id="ARBA00022679"/>
    </source>
</evidence>
<accession>E6UIN9</accession>